<dbReference type="InterPro" id="IPR011234">
    <property type="entry name" value="Fumarylacetoacetase-like_C"/>
</dbReference>
<evidence type="ECO:0000256" key="1">
    <source>
        <dbReference type="ARBA" id="ARBA00022723"/>
    </source>
</evidence>
<organism evidence="3 4">
    <name type="scientific">Rhodanobacter soli</name>
    <dbReference type="NCBI Taxonomy" id="590609"/>
    <lineage>
        <taxon>Bacteria</taxon>
        <taxon>Pseudomonadati</taxon>
        <taxon>Pseudomonadota</taxon>
        <taxon>Gammaproteobacteria</taxon>
        <taxon>Lysobacterales</taxon>
        <taxon>Rhodanobacteraceae</taxon>
        <taxon>Rhodanobacter</taxon>
    </lineage>
</organism>
<dbReference type="InterPro" id="IPR036663">
    <property type="entry name" value="Fumarylacetoacetase_C_sf"/>
</dbReference>
<name>A0ABV2PVK6_9GAMM</name>
<dbReference type="SUPFAM" id="SSF56529">
    <property type="entry name" value="FAH"/>
    <property type="match status" value="1"/>
</dbReference>
<comment type="caution">
    <text evidence="3">The sequence shown here is derived from an EMBL/GenBank/DDBJ whole genome shotgun (WGS) entry which is preliminary data.</text>
</comment>
<dbReference type="RefSeq" id="WP_354547569.1">
    <property type="nucleotide sequence ID" value="NZ_JBEPSD010000001.1"/>
</dbReference>
<proteinExistence type="predicted"/>
<dbReference type="Pfam" id="PF01557">
    <property type="entry name" value="FAA_hydrolase"/>
    <property type="match status" value="1"/>
</dbReference>
<dbReference type="Proteomes" id="UP001549251">
    <property type="component" value="Unassembled WGS sequence"/>
</dbReference>
<evidence type="ECO:0000313" key="4">
    <source>
        <dbReference type="Proteomes" id="UP001549251"/>
    </source>
</evidence>
<keyword evidence="1" id="KW-0479">Metal-binding</keyword>
<accession>A0ABV2PVK6</accession>
<dbReference type="EMBL" id="JBEPSD010000001">
    <property type="protein sequence ID" value="MET4568760.1"/>
    <property type="molecule type" value="Genomic_DNA"/>
</dbReference>
<keyword evidence="4" id="KW-1185">Reference proteome</keyword>
<gene>
    <name evidence="3" type="ORF">ABIE04_001087</name>
</gene>
<reference evidence="3 4" key="1">
    <citation type="submission" date="2024-06" db="EMBL/GenBank/DDBJ databases">
        <title>Sorghum-associated microbial communities from plants grown in Nebraska, USA.</title>
        <authorList>
            <person name="Schachtman D."/>
        </authorList>
    </citation>
    <scope>NUCLEOTIDE SEQUENCE [LARGE SCALE GENOMIC DNA]</scope>
    <source>
        <strain evidence="3 4">1757</strain>
    </source>
</reference>
<dbReference type="PANTHER" id="PTHR11820:SF90">
    <property type="entry name" value="FLUTATHIONE S-TRANSFERASE"/>
    <property type="match status" value="1"/>
</dbReference>
<feature type="domain" description="Fumarylacetoacetase-like C-terminal" evidence="2">
    <location>
        <begin position="27"/>
        <end position="228"/>
    </location>
</feature>
<keyword evidence="3" id="KW-0378">Hydrolase</keyword>
<dbReference type="Gene3D" id="3.90.850.10">
    <property type="entry name" value="Fumarylacetoacetase-like, C-terminal domain"/>
    <property type="match status" value="1"/>
</dbReference>
<evidence type="ECO:0000313" key="3">
    <source>
        <dbReference type="EMBL" id="MET4568760.1"/>
    </source>
</evidence>
<protein>
    <submittedName>
        <fullName evidence="3">Fumarylpyruvate hydrolase</fullName>
        <ecNumber evidence="3">3.7.1.20</ecNumber>
    </submittedName>
</protein>
<evidence type="ECO:0000259" key="2">
    <source>
        <dbReference type="Pfam" id="PF01557"/>
    </source>
</evidence>
<dbReference type="GO" id="GO:0034545">
    <property type="term" value="F:fumarylpyruvate hydrolase activity"/>
    <property type="evidence" value="ECO:0007669"/>
    <property type="project" value="UniProtKB-EC"/>
</dbReference>
<dbReference type="EC" id="3.7.1.20" evidence="3"/>
<sequence>MNYIIDAPAIPSLPVIGSDQRFPIRRVFCIGRNYAEHAREMGATVDKSTPMFFCKPADAVVGDGADVAYPQATADLHHEVEMVVALGAGGHDLSPAQAKALVWGYGVGLDLTRRDLQAQAKAKGHPWDVAKGFDHSAPISALRPADAATVDAQTVLRLSVNGELRQQSTLGEMVHDVPHILAALSTLFELKAGDLVFTGTPAGVAALQRGDRFYAELVGVAELRGRIV</sequence>
<dbReference type="PANTHER" id="PTHR11820">
    <property type="entry name" value="ACYLPYRUVASE"/>
    <property type="match status" value="1"/>
</dbReference>